<gene>
    <name evidence="4" type="ORF">S01H4_38464</name>
</gene>
<accession>X1E9F1</accession>
<dbReference type="Pfam" id="PF01103">
    <property type="entry name" value="Omp85"/>
    <property type="match status" value="1"/>
</dbReference>
<protein>
    <recommendedName>
        <fullName evidence="3">Bacterial surface antigen (D15) domain-containing protein</fullName>
    </recommendedName>
</protein>
<comment type="subcellular location">
    <subcellularLocation>
        <location evidence="1">Membrane</location>
    </subcellularLocation>
</comment>
<dbReference type="GO" id="GO:0019867">
    <property type="term" value="C:outer membrane"/>
    <property type="evidence" value="ECO:0007669"/>
    <property type="project" value="InterPro"/>
</dbReference>
<dbReference type="Gene3D" id="2.40.160.50">
    <property type="entry name" value="membrane protein fhac: a member of the omp85/tpsb transporter family"/>
    <property type="match status" value="1"/>
</dbReference>
<proteinExistence type="predicted"/>
<organism evidence="4">
    <name type="scientific">marine sediment metagenome</name>
    <dbReference type="NCBI Taxonomy" id="412755"/>
    <lineage>
        <taxon>unclassified sequences</taxon>
        <taxon>metagenomes</taxon>
        <taxon>ecological metagenomes</taxon>
    </lineage>
</organism>
<name>X1E9F1_9ZZZZ</name>
<comment type="caution">
    <text evidence="4">The sequence shown here is derived from an EMBL/GenBank/DDBJ whole genome shotgun (WGS) entry which is preliminary data.</text>
</comment>
<feature type="non-terminal residue" evidence="4">
    <location>
        <position position="1"/>
    </location>
</feature>
<sequence length="138" mass="15641">TVTSGTVGEDVAVWQQYGLGGTNSIRGWELGSRTGKNQFINTIEYRYNILKPQVVELFGLTLDVGIQIAAFTDFGHAWNDPNEFKWDNFIKGYGIGVRLLVPFVDIARFDVGWGQPGMGIRLHLGSFEKSYRQRKRLR</sequence>
<keyword evidence="2" id="KW-0472">Membrane</keyword>
<evidence type="ECO:0000313" key="4">
    <source>
        <dbReference type="EMBL" id="GAH05288.1"/>
    </source>
</evidence>
<dbReference type="InterPro" id="IPR000184">
    <property type="entry name" value="Bac_surfAg_D15"/>
</dbReference>
<evidence type="ECO:0000256" key="2">
    <source>
        <dbReference type="ARBA" id="ARBA00023136"/>
    </source>
</evidence>
<evidence type="ECO:0000256" key="1">
    <source>
        <dbReference type="ARBA" id="ARBA00004370"/>
    </source>
</evidence>
<feature type="domain" description="Bacterial surface antigen (D15)" evidence="3">
    <location>
        <begin position="3"/>
        <end position="113"/>
    </location>
</feature>
<dbReference type="AlphaFoldDB" id="X1E9F1"/>
<reference evidence="4" key="1">
    <citation type="journal article" date="2014" name="Front. Microbiol.">
        <title>High frequency of phylogenetically diverse reductive dehalogenase-homologous genes in deep subseafloor sedimentary metagenomes.</title>
        <authorList>
            <person name="Kawai M."/>
            <person name="Futagami T."/>
            <person name="Toyoda A."/>
            <person name="Takaki Y."/>
            <person name="Nishi S."/>
            <person name="Hori S."/>
            <person name="Arai W."/>
            <person name="Tsubouchi T."/>
            <person name="Morono Y."/>
            <person name="Uchiyama I."/>
            <person name="Ito T."/>
            <person name="Fujiyama A."/>
            <person name="Inagaki F."/>
            <person name="Takami H."/>
        </authorList>
    </citation>
    <scope>NUCLEOTIDE SEQUENCE</scope>
    <source>
        <strain evidence="4">Expedition CK06-06</strain>
    </source>
</reference>
<evidence type="ECO:0000259" key="3">
    <source>
        <dbReference type="Pfam" id="PF01103"/>
    </source>
</evidence>
<dbReference type="EMBL" id="BART01020742">
    <property type="protein sequence ID" value="GAH05288.1"/>
    <property type="molecule type" value="Genomic_DNA"/>
</dbReference>